<protein>
    <submittedName>
        <fullName evidence="1">Cellulose synthase-like protein G3</fullName>
    </submittedName>
</protein>
<keyword evidence="2" id="KW-1185">Reference proteome</keyword>
<sequence length="747" mass="84818">MDSPLPLHVCHVNNLSVIINRLHALLHCIAIGFLIYYRASYLLQETRAIPIILWLLVFASELLLSFIWLLGRAYLWRPVSRTVFPERLPEDDKLPAIDVFICTADPEKEPAIGVMNTVLSAMALDYPVDKLHVYLSDDGGSPITLHGMREACRFAKWWLPFCRRYGIKTICPQAYFSEADSDDYFGDSEFMVEKKKIKEKYEMFEEHVTKAVEDGDYGNSQNHSTIIEQIIQDTSGESETIRQADLVEMPLLIYVSREKRPDHLHHFKAGALNVLLRVSGVISNSPYILGLDCDMYCNDPTSARQAMCFHLDPKISSSLAFVQFPQKFHNINKYDIYDGRFRSAYCVQWQGMDGLKGPVLSGTGYYIKRESLYADFTHTVNDISELKDTFGKSNVLINSLHQSYKQNNANGENFSNVLQEETGVLASCSYEHQTKWGEEASIKHINLYIVGILYQSVSEDLFTGFILHCKGWTSTYLTPFRPQFLGTSTTNLNDLLIQGTRWGSGLTDVGLSRFCPLLYGPSRMSLLQSMCYGELSFFPLLYCLPLWCLATLPQLCLLNGISLYPEVSSPSFIVFSFIFISAICKHLQEVISTGGSIYTWRNEQRIWMIKSVTAHFYGSMDTILKLLGLRKASFLPTNKVLDKEQVKRYEIGQFDFQTSSMFLVPMVSLMILNMAALLFGFIRIIAVGNWDKLFAQVLLSLYILIINFAIVEGMIVRKDKGRISTSAILLSSVFSVILLFFGSIILM</sequence>
<reference evidence="2" key="1">
    <citation type="journal article" date="2023" name="Hortic. Res.">
        <title>A chromosome-level phased genome enabling allele-level studies in sweet orange: a case study on citrus Huanglongbing tolerance.</title>
        <authorList>
            <person name="Wu B."/>
            <person name="Yu Q."/>
            <person name="Deng Z."/>
            <person name="Duan Y."/>
            <person name="Luo F."/>
            <person name="Gmitter F. Jr."/>
        </authorList>
    </citation>
    <scope>NUCLEOTIDE SEQUENCE [LARGE SCALE GENOMIC DNA]</scope>
    <source>
        <strain evidence="2">cv. Valencia</strain>
    </source>
</reference>
<evidence type="ECO:0000313" key="2">
    <source>
        <dbReference type="Proteomes" id="UP000829398"/>
    </source>
</evidence>
<accession>A0ACB8I519</accession>
<dbReference type="Proteomes" id="UP000829398">
    <property type="component" value="Chromosome 9"/>
</dbReference>
<name>A0ACB8I519_CITSI</name>
<organism evidence="1 2">
    <name type="scientific">Citrus sinensis</name>
    <name type="common">Sweet orange</name>
    <name type="synonym">Citrus aurantium var. sinensis</name>
    <dbReference type="NCBI Taxonomy" id="2711"/>
    <lineage>
        <taxon>Eukaryota</taxon>
        <taxon>Viridiplantae</taxon>
        <taxon>Streptophyta</taxon>
        <taxon>Embryophyta</taxon>
        <taxon>Tracheophyta</taxon>
        <taxon>Spermatophyta</taxon>
        <taxon>Magnoliopsida</taxon>
        <taxon>eudicotyledons</taxon>
        <taxon>Gunneridae</taxon>
        <taxon>Pentapetalae</taxon>
        <taxon>rosids</taxon>
        <taxon>malvids</taxon>
        <taxon>Sapindales</taxon>
        <taxon>Rutaceae</taxon>
        <taxon>Aurantioideae</taxon>
        <taxon>Citrus</taxon>
    </lineage>
</organism>
<comment type="caution">
    <text evidence="1">The sequence shown here is derived from an EMBL/GenBank/DDBJ whole genome shotgun (WGS) entry which is preliminary data.</text>
</comment>
<proteinExistence type="predicted"/>
<gene>
    <name evidence="1" type="ORF">KPL71_027248</name>
</gene>
<evidence type="ECO:0000313" key="1">
    <source>
        <dbReference type="EMBL" id="KAH9682173.1"/>
    </source>
</evidence>
<dbReference type="EMBL" id="CM039178">
    <property type="protein sequence ID" value="KAH9682173.1"/>
    <property type="molecule type" value="Genomic_DNA"/>
</dbReference>